<dbReference type="RefSeq" id="WP_244721457.1">
    <property type="nucleotide sequence ID" value="NZ_CP095072.1"/>
</dbReference>
<proteinExistence type="predicted"/>
<accession>A0ABY4EYP2</accession>
<dbReference type="Proteomes" id="UP000831782">
    <property type="component" value="Chromosome"/>
</dbReference>
<organism evidence="1 2">
    <name type="scientific">Gracilibacillus caseinilyticus</name>
    <dbReference type="NCBI Taxonomy" id="2932256"/>
    <lineage>
        <taxon>Bacteria</taxon>
        <taxon>Bacillati</taxon>
        <taxon>Bacillota</taxon>
        <taxon>Bacilli</taxon>
        <taxon>Bacillales</taxon>
        <taxon>Bacillaceae</taxon>
        <taxon>Gracilibacillus</taxon>
    </lineage>
</organism>
<protein>
    <submittedName>
        <fullName evidence="1">Uncharacterized protein</fullName>
    </submittedName>
</protein>
<evidence type="ECO:0000313" key="2">
    <source>
        <dbReference type="Proteomes" id="UP000831782"/>
    </source>
</evidence>
<name>A0ABY4EYP2_9BACI</name>
<keyword evidence="2" id="KW-1185">Reference proteome</keyword>
<gene>
    <name evidence="1" type="ORF">MUN88_04705</name>
</gene>
<sequence length="184" mass="20619">MKNTIKGKYMEDDRQIINEALKNESFNRLIQEMDSRATISIEYNHPVLAYEFEQTISSETLKGQFVVFESKDGKTRLRYDKAIVGDKANSVVSGKTIVQENNKNVLKGLAIINGEKHWLEDQFKDALDDIPDLEDDQTLEPQGESEDVEAMAGFCLYDFPEFYNHCGPDCGDGLSLGGGTPING</sequence>
<dbReference type="EMBL" id="CP095072">
    <property type="protein sequence ID" value="UOQ49410.1"/>
    <property type="molecule type" value="Genomic_DNA"/>
</dbReference>
<reference evidence="1 2" key="1">
    <citation type="submission" date="2022-04" db="EMBL/GenBank/DDBJ databases">
        <title>Gracilibacillus sp. isolated from saltern.</title>
        <authorList>
            <person name="Won M."/>
            <person name="Lee C.-M."/>
            <person name="Woen H.-Y."/>
            <person name="Kwon S.-W."/>
        </authorList>
    </citation>
    <scope>NUCLEOTIDE SEQUENCE [LARGE SCALE GENOMIC DNA]</scope>
    <source>
        <strain evidence="1 2">SSWR10-1</strain>
    </source>
</reference>
<evidence type="ECO:0000313" key="1">
    <source>
        <dbReference type="EMBL" id="UOQ49410.1"/>
    </source>
</evidence>